<comment type="caution">
    <text evidence="1">The sequence shown here is derived from an EMBL/GenBank/DDBJ whole genome shotgun (WGS) entry which is preliminary data.</text>
</comment>
<accession>A0ABV8HD62</accession>
<protein>
    <recommendedName>
        <fullName evidence="3">Pilus assembly protein</fullName>
    </recommendedName>
</protein>
<evidence type="ECO:0008006" key="3">
    <source>
        <dbReference type="Google" id="ProtNLM"/>
    </source>
</evidence>
<keyword evidence="2" id="KW-1185">Reference proteome</keyword>
<organism evidence="1 2">
    <name type="scientific">Streptomyces polygonati</name>
    <dbReference type="NCBI Taxonomy" id="1617087"/>
    <lineage>
        <taxon>Bacteria</taxon>
        <taxon>Bacillati</taxon>
        <taxon>Actinomycetota</taxon>
        <taxon>Actinomycetes</taxon>
        <taxon>Kitasatosporales</taxon>
        <taxon>Streptomycetaceae</taxon>
        <taxon>Streptomyces</taxon>
    </lineage>
</organism>
<evidence type="ECO:0000313" key="2">
    <source>
        <dbReference type="Proteomes" id="UP001595765"/>
    </source>
</evidence>
<gene>
    <name evidence="1" type="ORF">ACFO3J_00725</name>
</gene>
<reference evidence="2" key="1">
    <citation type="journal article" date="2019" name="Int. J. Syst. Evol. Microbiol.">
        <title>The Global Catalogue of Microorganisms (GCM) 10K type strain sequencing project: providing services to taxonomists for standard genome sequencing and annotation.</title>
        <authorList>
            <consortium name="The Broad Institute Genomics Platform"/>
            <consortium name="The Broad Institute Genome Sequencing Center for Infectious Disease"/>
            <person name="Wu L."/>
            <person name="Ma J."/>
        </authorList>
    </citation>
    <scope>NUCLEOTIDE SEQUENCE [LARGE SCALE GENOMIC DNA]</scope>
    <source>
        <strain evidence="2">CGMCC 4.7237</strain>
    </source>
</reference>
<name>A0ABV8HD62_9ACTN</name>
<dbReference type="RefSeq" id="WP_386424744.1">
    <property type="nucleotide sequence ID" value="NZ_JBHSBB010000001.1"/>
</dbReference>
<proteinExistence type="predicted"/>
<dbReference type="Proteomes" id="UP001595765">
    <property type="component" value="Unassembled WGS sequence"/>
</dbReference>
<sequence length="127" mass="13104">MGVIPLVVAVAVLAVVGVGRIVISVHEHTARGDLDRRARSYADALGDSYAQGRTGAAEFEALARRVGGGRIGGVSVATSAGGTVVNFMGDRRYSTPGNGWGGSVVVCYRVTLSGSMREPVPLRTVTC</sequence>
<evidence type="ECO:0000313" key="1">
    <source>
        <dbReference type="EMBL" id="MFC4029988.1"/>
    </source>
</evidence>
<dbReference type="EMBL" id="JBHSBB010000001">
    <property type="protein sequence ID" value="MFC4029988.1"/>
    <property type="molecule type" value="Genomic_DNA"/>
</dbReference>